<dbReference type="Pfam" id="PF26250">
    <property type="entry name" value="RRM_RdRP1_2"/>
    <property type="match status" value="1"/>
</dbReference>
<dbReference type="Pfam" id="PF05183">
    <property type="entry name" value="RdRP"/>
    <property type="match status" value="1"/>
</dbReference>
<dbReference type="SUPFAM" id="SSF54928">
    <property type="entry name" value="RNA-binding domain, RBD"/>
    <property type="match status" value="1"/>
</dbReference>
<dbReference type="PANTHER" id="PTHR23079:SF5">
    <property type="entry name" value="RNA-DEPENDENT RNA POLYMERASE 2"/>
    <property type="match status" value="1"/>
</dbReference>
<dbReference type="Gramene" id="Vigun03g326600.1.v1.2">
    <property type="protein sequence ID" value="Vigun03g326600.1.v1.2"/>
    <property type="gene ID" value="Vigun03g326600.v1.2"/>
</dbReference>
<dbReference type="GO" id="GO:0003723">
    <property type="term" value="F:RNA binding"/>
    <property type="evidence" value="ECO:0007669"/>
    <property type="project" value="UniProtKB-UniRule"/>
</dbReference>
<keyword evidence="6 9" id="KW-0943">RNA-mediated gene silencing</keyword>
<dbReference type="GO" id="GO:0030422">
    <property type="term" value="P:siRNA processing"/>
    <property type="evidence" value="ECO:0007669"/>
    <property type="project" value="TreeGrafter"/>
</dbReference>
<dbReference type="EC" id="2.7.7.48" evidence="9"/>
<dbReference type="InterPro" id="IPR057590">
    <property type="entry name" value="PH_RDR1/2-like"/>
</dbReference>
<proteinExistence type="inferred from homology"/>
<comment type="catalytic activity">
    <reaction evidence="7 9">
        <text>RNA(n) + a ribonucleoside 5'-triphosphate = RNA(n+1) + diphosphate</text>
        <dbReference type="Rhea" id="RHEA:21248"/>
        <dbReference type="Rhea" id="RHEA-COMP:14527"/>
        <dbReference type="Rhea" id="RHEA-COMP:17342"/>
        <dbReference type="ChEBI" id="CHEBI:33019"/>
        <dbReference type="ChEBI" id="CHEBI:61557"/>
        <dbReference type="ChEBI" id="CHEBI:140395"/>
        <dbReference type="EC" id="2.7.7.48"/>
    </reaction>
</comment>
<evidence type="ECO:0000256" key="8">
    <source>
        <dbReference type="PROSITE-ProRule" id="PRU00176"/>
    </source>
</evidence>
<dbReference type="Pfam" id="PF24823">
    <property type="entry name" value="PH_RDR2"/>
    <property type="match status" value="1"/>
</dbReference>
<dbReference type="AlphaFoldDB" id="A0A4D6L0N0"/>
<evidence type="ECO:0000313" key="12">
    <source>
        <dbReference type="Proteomes" id="UP000501690"/>
    </source>
</evidence>
<dbReference type="InterPro" id="IPR057596">
    <property type="entry name" value="RDRP_core"/>
</dbReference>
<dbReference type="EMBL" id="CP039346">
    <property type="protein sequence ID" value="QCD81094.1"/>
    <property type="molecule type" value="Genomic_DNA"/>
</dbReference>
<keyword evidence="3 9" id="KW-0808">Transferase</keyword>
<dbReference type="PROSITE" id="PS50102">
    <property type="entry name" value="RRM"/>
    <property type="match status" value="1"/>
</dbReference>
<dbReference type="InterPro" id="IPR035979">
    <property type="entry name" value="RBD_domain_sf"/>
</dbReference>
<dbReference type="InterPro" id="IPR058752">
    <property type="entry name" value="RDRP_C_head"/>
</dbReference>
<dbReference type="GO" id="GO:0003968">
    <property type="term" value="F:RNA-directed RNA polymerase activity"/>
    <property type="evidence" value="ECO:0007669"/>
    <property type="project" value="UniProtKB-KW"/>
</dbReference>
<comment type="similarity">
    <text evidence="1 9">Belongs to the RdRP family.</text>
</comment>
<reference evidence="11 12" key="1">
    <citation type="submission" date="2019-04" db="EMBL/GenBank/DDBJ databases">
        <title>An improved genome assembly and genetic linkage map for asparagus bean, Vigna unguiculata ssp. sesquipedialis.</title>
        <authorList>
            <person name="Xia Q."/>
            <person name="Zhang R."/>
            <person name="Dong Y."/>
        </authorList>
    </citation>
    <scope>NUCLEOTIDE SEQUENCE [LARGE SCALE GENOMIC DNA]</scope>
    <source>
        <tissue evidence="11">Leaf</tissue>
    </source>
</reference>
<evidence type="ECO:0000256" key="3">
    <source>
        <dbReference type="ARBA" id="ARBA00022679"/>
    </source>
</evidence>
<organism evidence="11 12">
    <name type="scientific">Vigna unguiculata</name>
    <name type="common">Cowpea</name>
    <dbReference type="NCBI Taxonomy" id="3917"/>
    <lineage>
        <taxon>Eukaryota</taxon>
        <taxon>Viridiplantae</taxon>
        <taxon>Streptophyta</taxon>
        <taxon>Embryophyta</taxon>
        <taxon>Tracheophyta</taxon>
        <taxon>Spermatophyta</taxon>
        <taxon>Magnoliopsida</taxon>
        <taxon>eudicotyledons</taxon>
        <taxon>Gunneridae</taxon>
        <taxon>Pentapetalae</taxon>
        <taxon>rosids</taxon>
        <taxon>fabids</taxon>
        <taxon>Fabales</taxon>
        <taxon>Fabaceae</taxon>
        <taxon>Papilionoideae</taxon>
        <taxon>50 kb inversion clade</taxon>
        <taxon>NPAAA clade</taxon>
        <taxon>indigoferoid/millettioid clade</taxon>
        <taxon>Phaseoleae</taxon>
        <taxon>Vigna</taxon>
    </lineage>
</organism>
<dbReference type="InterPro" id="IPR000504">
    <property type="entry name" value="RRM_dom"/>
</dbReference>
<evidence type="ECO:0000256" key="2">
    <source>
        <dbReference type="ARBA" id="ARBA00022484"/>
    </source>
</evidence>
<keyword evidence="4 9" id="KW-0548">Nucleotidyltransferase</keyword>
<dbReference type="PANTHER" id="PTHR23079">
    <property type="entry name" value="RNA-DEPENDENT RNA POLYMERASE"/>
    <property type="match status" value="1"/>
</dbReference>
<protein>
    <recommendedName>
        <fullName evidence="9">RNA-dependent RNA polymerase</fullName>
        <ecNumber evidence="9">2.7.7.48</ecNumber>
    </recommendedName>
</protein>
<keyword evidence="2 9" id="KW-0696">RNA-directed RNA polymerase</keyword>
<name>A0A4D6L0N0_VIGUN</name>
<keyword evidence="12" id="KW-1185">Reference proteome</keyword>
<dbReference type="GO" id="GO:0031380">
    <property type="term" value="C:nuclear RNA-directed RNA polymerase complex"/>
    <property type="evidence" value="ECO:0007669"/>
    <property type="project" value="TreeGrafter"/>
</dbReference>
<evidence type="ECO:0000259" key="10">
    <source>
        <dbReference type="PROSITE" id="PS50102"/>
    </source>
</evidence>
<evidence type="ECO:0000256" key="5">
    <source>
        <dbReference type="ARBA" id="ARBA00022884"/>
    </source>
</evidence>
<keyword evidence="5 8" id="KW-0694">RNA-binding</keyword>
<evidence type="ECO:0000256" key="6">
    <source>
        <dbReference type="ARBA" id="ARBA00023158"/>
    </source>
</evidence>
<accession>A0A4D6L0N0</accession>
<gene>
    <name evidence="11" type="ORF">DEO72_LG2g1418</name>
</gene>
<dbReference type="Proteomes" id="UP000501690">
    <property type="component" value="Linkage Group LG2"/>
</dbReference>
<dbReference type="InterPro" id="IPR058763">
    <property type="entry name" value="RRM_RDR1/2-like"/>
</dbReference>
<dbReference type="Pfam" id="PF26252">
    <property type="entry name" value="RdRP_helical"/>
    <property type="match status" value="1"/>
</dbReference>
<dbReference type="CDD" id="cd00590">
    <property type="entry name" value="RRM_SF"/>
    <property type="match status" value="1"/>
</dbReference>
<evidence type="ECO:0000256" key="1">
    <source>
        <dbReference type="ARBA" id="ARBA00005762"/>
    </source>
</evidence>
<dbReference type="OrthoDB" id="6513042at2759"/>
<dbReference type="Pfam" id="PF26253">
    <property type="entry name" value="RdRP_head"/>
    <property type="match status" value="1"/>
</dbReference>
<dbReference type="InterPro" id="IPR058751">
    <property type="entry name" value="RDRP_helical"/>
</dbReference>
<evidence type="ECO:0000313" key="11">
    <source>
        <dbReference type="EMBL" id="QCD81094.1"/>
    </source>
</evidence>
<comment type="function">
    <text evidence="9">Probably involved in the RNA silencing pathway and required for the generation of small interfering RNAs (siRNAs).</text>
</comment>
<feature type="domain" description="RRM" evidence="10">
    <location>
        <begin position="10"/>
        <end position="93"/>
    </location>
</feature>
<evidence type="ECO:0000256" key="7">
    <source>
        <dbReference type="ARBA" id="ARBA00048744"/>
    </source>
</evidence>
<dbReference type="InterPro" id="IPR007855">
    <property type="entry name" value="RDRP"/>
</dbReference>
<evidence type="ECO:0000256" key="4">
    <source>
        <dbReference type="ARBA" id="ARBA00022695"/>
    </source>
</evidence>
<sequence length="1119" mass="127394">MGTTTTPLSHTVSVFNIPRSATAKDLLHFLESKVGPSTVFALEIFSDNPNWKSRGAGRVQFETLDAKSCALSLSNLQQLLIHSHFLRLSDASEDIIFRPLHRLQNGVLYAGFMLSDHRMSVLDSWEGVAGLVVPQRRKLDFLVWHDGDCYRLEIFFEDILETHGYCLGEEAKLNAILVKLKFGPRIYKKKTGPDVATKFKSDRYHFCKEDSEFLWVRTTDFSALKSIGHSTSFCWEIAEEHLASDVFTSFPLYTENLRDLALEDGEEFCSSTEAVPLVKCESQSKLPYEALFQLNSLVHTQKLSLASVDDELIDLLGGLDEEIRAVIFQKLHQMGFTCYEPLKFVKTQLHVLSNKKKGPPQSSQKRLTDNNIMSCHRALITPTKIYCLGPELETSNHVVKHFASHASDFMRITFVEENWNKLPNYAVSTGVQKGIFSKPSKTEIYNRILTILRDGIVIGSKRFEFLAFSASQLRSNSVWLFASNDNLKATDIREWMGCFNNIRSVSKCAARMGQLFSSSMQTFEVAPQDVEIIPDIEVTTDGVSYCFSDGIGKISQSFARQVAQKLKLDHSPSAFQIRFGGFKGVITVDRHSFRKLSLRKSMLKFESKNRMLCVTKWSESMPCFLNREIISLLSTLGVNDEAFLARQQDQLNLLGKMLTDSKAALDVLESLNGADSRSILVKMLHEFNEPNSEPYLSMMLKAYYAYQLSDLKTRCRIFVPKGRVLVGCLDETGILNYGQVFVRVTVKKTTENFDDNLRKVDDDDTTRIVVGKVVVTKNPCLHPGDVRVLDAIYNEELEEKGLKDCLVFPQNGHRPHPNECSGGDLDGDLFFISWDNDLIPCQTEAPMDYTGRRPRIMDHKVTLEEIQQFFVDYMINDTLGAISTAHLVHADREPDKAKSRKCLELAELHSMAVDFAKTGAPAAMPRVLKPREFPDFMERVDKPMYISKGVLGKLYRAIIESQLQIKYSFVWSEKLAEEAYDRSFEVNGFEAFLETASSHKEMYAEKMSSLMNFYGAETEDEMLLGNLQNRASYLQRDNRRYGDMKDRILLSVKNLQHEAKEWFETSCQPQEYRPMASAWYHVTYHPSYYSQESSCFLSFPWIVGEILLQIKSVNKVVQG</sequence>
<evidence type="ECO:0000256" key="9">
    <source>
        <dbReference type="RuleBase" id="RU363098"/>
    </source>
</evidence>